<feature type="region of interest" description="Disordered" evidence="1">
    <location>
        <begin position="265"/>
        <end position="384"/>
    </location>
</feature>
<sequence>MAYSAYTQQAAKDSQIPLSCIYNLSAQPAGSGFMGGTPSSTGGRIGFRVDHSACGTGTKYTNGLYPRLYDDNASCSPPTLSLAHHHLLWKSRLAGPFVSVWRSWTRALRWARYLRKKGCTEIMVHVIDLDAIPPEHTIYDANFIVQELHRLGRAKDLDAKNHWEELLILNGVHESVGAVIGSLPAGSDNLKIPSNFANVLVPREVHEIVVDIWEKAMAMSDEAHRVQQQQKGHEESFSSSASSASITPVPVQRRFAATVSHDWAESDSGYYSPSTYSSSPSSTTGSLTTPSLSHSRSFSGSTASTLFTGRTYSVSSSNVTEEGEGEGGKDDGEGPDSPLKTSSSPPPVSPGGIVAEISKPARSAIAVSNPQQKRQPESFLPASKCSTTSTLFDTLLSRLYSDMHLRRGHVDSFKLMELVIAMCTDFSSASSPPPSNPAHNAPAQPNTEAKPDPSTVTSTKPPPKLNPAIPPWRQQNKTCVADLKRKDSMWTNALSSYNFSPVHGRGTWVSWRGKAEEEC</sequence>
<dbReference type="OrthoDB" id="3647785at2759"/>
<feature type="region of interest" description="Disordered" evidence="1">
    <location>
        <begin position="427"/>
        <end position="472"/>
    </location>
</feature>
<dbReference type="EMBL" id="ML992696">
    <property type="protein sequence ID" value="KAF2208215.1"/>
    <property type="molecule type" value="Genomic_DNA"/>
</dbReference>
<organism evidence="3 4">
    <name type="scientific">Cercospora zeae-maydis SCOH1-5</name>
    <dbReference type="NCBI Taxonomy" id="717836"/>
    <lineage>
        <taxon>Eukaryota</taxon>
        <taxon>Fungi</taxon>
        <taxon>Dikarya</taxon>
        <taxon>Ascomycota</taxon>
        <taxon>Pezizomycotina</taxon>
        <taxon>Dothideomycetes</taxon>
        <taxon>Dothideomycetidae</taxon>
        <taxon>Mycosphaerellales</taxon>
        <taxon>Mycosphaerellaceae</taxon>
        <taxon>Cercospora</taxon>
    </lineage>
</organism>
<evidence type="ECO:0000259" key="2">
    <source>
        <dbReference type="Pfam" id="PF24494"/>
    </source>
</evidence>
<dbReference type="InterPro" id="IPR056009">
    <property type="entry name" value="DUF7587"/>
</dbReference>
<dbReference type="AlphaFoldDB" id="A0A6A6F2P6"/>
<feature type="compositionally biased region" description="Low complexity" evidence="1">
    <location>
        <begin position="437"/>
        <end position="459"/>
    </location>
</feature>
<feature type="compositionally biased region" description="Basic and acidic residues" evidence="1">
    <location>
        <begin position="223"/>
        <end position="236"/>
    </location>
</feature>
<keyword evidence="4" id="KW-1185">Reference proteome</keyword>
<feature type="compositionally biased region" description="Low complexity" evidence="1">
    <location>
        <begin position="268"/>
        <end position="293"/>
    </location>
</feature>
<proteinExistence type="predicted"/>
<dbReference type="Proteomes" id="UP000799539">
    <property type="component" value="Unassembled WGS sequence"/>
</dbReference>
<evidence type="ECO:0000313" key="4">
    <source>
        <dbReference type="Proteomes" id="UP000799539"/>
    </source>
</evidence>
<feature type="compositionally biased region" description="Pro residues" evidence="1">
    <location>
        <begin position="460"/>
        <end position="470"/>
    </location>
</feature>
<feature type="compositionally biased region" description="Polar residues" evidence="1">
    <location>
        <begin position="294"/>
        <end position="320"/>
    </location>
</feature>
<evidence type="ECO:0000313" key="3">
    <source>
        <dbReference type="EMBL" id="KAF2208215.1"/>
    </source>
</evidence>
<protein>
    <recommendedName>
        <fullName evidence="2">DUF7587 domain-containing protein</fullName>
    </recommendedName>
</protein>
<gene>
    <name evidence="3" type="ORF">CERZMDRAFT_87938</name>
</gene>
<feature type="region of interest" description="Disordered" evidence="1">
    <location>
        <begin position="223"/>
        <end position="245"/>
    </location>
</feature>
<dbReference type="Pfam" id="PF24494">
    <property type="entry name" value="DUF7587"/>
    <property type="match status" value="1"/>
</dbReference>
<feature type="domain" description="DUF7587" evidence="2">
    <location>
        <begin position="46"/>
        <end position="174"/>
    </location>
</feature>
<accession>A0A6A6F2P6</accession>
<name>A0A6A6F2P6_9PEZI</name>
<evidence type="ECO:0000256" key="1">
    <source>
        <dbReference type="SAM" id="MobiDB-lite"/>
    </source>
</evidence>
<reference evidence="3" key="1">
    <citation type="journal article" date="2020" name="Stud. Mycol.">
        <title>101 Dothideomycetes genomes: a test case for predicting lifestyles and emergence of pathogens.</title>
        <authorList>
            <person name="Haridas S."/>
            <person name="Albert R."/>
            <person name="Binder M."/>
            <person name="Bloem J."/>
            <person name="Labutti K."/>
            <person name="Salamov A."/>
            <person name="Andreopoulos B."/>
            <person name="Baker S."/>
            <person name="Barry K."/>
            <person name="Bills G."/>
            <person name="Bluhm B."/>
            <person name="Cannon C."/>
            <person name="Castanera R."/>
            <person name="Culley D."/>
            <person name="Daum C."/>
            <person name="Ezra D."/>
            <person name="Gonzalez J."/>
            <person name="Henrissat B."/>
            <person name="Kuo A."/>
            <person name="Liang C."/>
            <person name="Lipzen A."/>
            <person name="Lutzoni F."/>
            <person name="Magnuson J."/>
            <person name="Mondo S."/>
            <person name="Nolan M."/>
            <person name="Ohm R."/>
            <person name="Pangilinan J."/>
            <person name="Park H.-J."/>
            <person name="Ramirez L."/>
            <person name="Alfaro M."/>
            <person name="Sun H."/>
            <person name="Tritt A."/>
            <person name="Yoshinaga Y."/>
            <person name="Zwiers L.-H."/>
            <person name="Turgeon B."/>
            <person name="Goodwin S."/>
            <person name="Spatafora J."/>
            <person name="Crous P."/>
            <person name="Grigoriev I."/>
        </authorList>
    </citation>
    <scope>NUCLEOTIDE SEQUENCE</scope>
    <source>
        <strain evidence="3">SCOH1-5</strain>
    </source>
</reference>